<dbReference type="EMBL" id="CP064939">
    <property type="protein sequence ID" value="QPH38840.1"/>
    <property type="molecule type" value="Genomic_DNA"/>
</dbReference>
<reference evidence="3 4" key="1">
    <citation type="submission" date="2020-11" db="EMBL/GenBank/DDBJ databases">
        <title>Pedobacter endophytica, an endophytic bacteria isolated form Carex pumila.</title>
        <authorList>
            <person name="Peng Y."/>
            <person name="Jiang L."/>
            <person name="Lee J."/>
        </authorList>
    </citation>
    <scope>NUCLEOTIDE SEQUENCE [LARGE SCALE GENOMIC DNA]</scope>
    <source>
        <strain evidence="3 4">JBR3-12</strain>
    </source>
</reference>
<dbReference type="GO" id="GO:0003677">
    <property type="term" value="F:DNA binding"/>
    <property type="evidence" value="ECO:0007669"/>
    <property type="project" value="UniProtKB-KW"/>
</dbReference>
<feature type="domain" description="HTH cro/C1-type" evidence="2">
    <location>
        <begin position="8"/>
        <end position="62"/>
    </location>
</feature>
<proteinExistence type="predicted"/>
<dbReference type="CDD" id="cd00093">
    <property type="entry name" value="HTH_XRE"/>
    <property type="match status" value="1"/>
</dbReference>
<name>A0A7U3Q6L7_9SPHI</name>
<dbReference type="AlphaFoldDB" id="A0A7U3Q6L7"/>
<evidence type="ECO:0000313" key="4">
    <source>
        <dbReference type="Proteomes" id="UP000594759"/>
    </source>
</evidence>
<evidence type="ECO:0000256" key="1">
    <source>
        <dbReference type="ARBA" id="ARBA00023125"/>
    </source>
</evidence>
<dbReference type="Gene3D" id="1.10.260.40">
    <property type="entry name" value="lambda repressor-like DNA-binding domains"/>
    <property type="match status" value="1"/>
</dbReference>
<evidence type="ECO:0000259" key="2">
    <source>
        <dbReference type="PROSITE" id="PS50943"/>
    </source>
</evidence>
<dbReference type="Proteomes" id="UP000594759">
    <property type="component" value="Chromosome"/>
</dbReference>
<accession>A0A7U3Q6L7</accession>
<dbReference type="PANTHER" id="PTHR46558:SF4">
    <property type="entry name" value="DNA-BIDING PHAGE PROTEIN"/>
    <property type="match status" value="1"/>
</dbReference>
<gene>
    <name evidence="3" type="ORF">IZT61_17475</name>
</gene>
<keyword evidence="4" id="KW-1185">Reference proteome</keyword>
<evidence type="ECO:0000313" key="3">
    <source>
        <dbReference type="EMBL" id="QPH38840.1"/>
    </source>
</evidence>
<organism evidence="3 4">
    <name type="scientific">Pedobacter endophyticus</name>
    <dbReference type="NCBI Taxonomy" id="2789740"/>
    <lineage>
        <taxon>Bacteria</taxon>
        <taxon>Pseudomonadati</taxon>
        <taxon>Bacteroidota</taxon>
        <taxon>Sphingobacteriia</taxon>
        <taxon>Sphingobacteriales</taxon>
        <taxon>Sphingobacteriaceae</taxon>
        <taxon>Pedobacter</taxon>
    </lineage>
</organism>
<dbReference type="PROSITE" id="PS50943">
    <property type="entry name" value="HTH_CROC1"/>
    <property type="match status" value="1"/>
</dbReference>
<dbReference type="SUPFAM" id="SSF47413">
    <property type="entry name" value="lambda repressor-like DNA-binding domains"/>
    <property type="match status" value="1"/>
</dbReference>
<dbReference type="SMART" id="SM00530">
    <property type="entry name" value="HTH_XRE"/>
    <property type="match status" value="1"/>
</dbReference>
<dbReference type="PANTHER" id="PTHR46558">
    <property type="entry name" value="TRACRIPTIONAL REGULATORY PROTEIN-RELATED-RELATED"/>
    <property type="match status" value="1"/>
</dbReference>
<keyword evidence="1" id="KW-0238">DNA-binding</keyword>
<dbReference type="RefSeq" id="WP_196098315.1">
    <property type="nucleotide sequence ID" value="NZ_CP064939.1"/>
</dbReference>
<dbReference type="Pfam" id="PF01381">
    <property type="entry name" value="HTH_3"/>
    <property type="match status" value="1"/>
</dbReference>
<dbReference type="InterPro" id="IPR001387">
    <property type="entry name" value="Cro/C1-type_HTH"/>
</dbReference>
<protein>
    <submittedName>
        <fullName evidence="3">Helix-turn-helix transcriptional regulator</fullName>
    </submittedName>
</protein>
<dbReference type="InterPro" id="IPR010982">
    <property type="entry name" value="Lambda_DNA-bd_dom_sf"/>
</dbReference>
<dbReference type="KEGG" id="pex:IZT61_17475"/>
<sequence>MLDIGITLRKYRNKYGYTQQFVADCIGISRVSYRKWEDNDVEFTVKQLQKIAEFYNIVIDQIIKESLINDP</sequence>